<proteinExistence type="predicted"/>
<gene>
    <name evidence="1" type="ORF">Pyn_02673</name>
</gene>
<protein>
    <submittedName>
        <fullName evidence="1">Uncharacterized protein</fullName>
    </submittedName>
</protein>
<sequence length="252" mass="27760">MAPLPPLSTNRLSSWRADVGQNHGVAGISFQLQKGMTFLTLRPLRHFNAVDEDGRTRYEDYISAKFVRPVEEVVRVALKNADWNPLPPKISRGKRHRLGPWYSDLGLPRPNNAVCRQLGQVLRPLPGRKCWPQHRPRTHFEGQRAWRQCQGPHHLLQMTPTDEVADAEAATAEAPDAVEPVLVASARSPLAVTAAPSVAATAPEPASSDDLAELYASLHEEGGSSASIAPWTRTPKPSLSDFEIFCTWGSIK</sequence>
<keyword evidence="2" id="KW-1185">Reference proteome</keyword>
<evidence type="ECO:0000313" key="2">
    <source>
        <dbReference type="Proteomes" id="UP000250321"/>
    </source>
</evidence>
<comment type="caution">
    <text evidence="1">The sequence shown here is derived from an EMBL/GenBank/DDBJ whole genome shotgun (WGS) entry which is preliminary data.</text>
</comment>
<dbReference type="Proteomes" id="UP000250321">
    <property type="component" value="Unassembled WGS sequence"/>
</dbReference>
<name>A0A314Z573_PRUYE</name>
<reference evidence="1 2" key="1">
    <citation type="submission" date="2018-02" db="EMBL/GenBank/DDBJ databases">
        <title>Draft genome of wild Prunus yedoensis var. nudiflora.</title>
        <authorList>
            <person name="Baek S."/>
            <person name="Kim J.-H."/>
            <person name="Choi K."/>
            <person name="Kim G.-B."/>
            <person name="Cho A."/>
            <person name="Jang H."/>
            <person name="Shin C.-H."/>
            <person name="Yu H.-J."/>
            <person name="Mun J.-H."/>
        </authorList>
    </citation>
    <scope>NUCLEOTIDE SEQUENCE [LARGE SCALE GENOMIC DNA]</scope>
    <source>
        <strain evidence="2">cv. Jeju island</strain>
        <tissue evidence="1">Leaf</tissue>
    </source>
</reference>
<accession>A0A314Z573</accession>
<dbReference type="AlphaFoldDB" id="A0A314Z573"/>
<organism evidence="1 2">
    <name type="scientific">Prunus yedoensis var. nudiflora</name>
    <dbReference type="NCBI Taxonomy" id="2094558"/>
    <lineage>
        <taxon>Eukaryota</taxon>
        <taxon>Viridiplantae</taxon>
        <taxon>Streptophyta</taxon>
        <taxon>Embryophyta</taxon>
        <taxon>Tracheophyta</taxon>
        <taxon>Spermatophyta</taxon>
        <taxon>Magnoliopsida</taxon>
        <taxon>eudicotyledons</taxon>
        <taxon>Gunneridae</taxon>
        <taxon>Pentapetalae</taxon>
        <taxon>rosids</taxon>
        <taxon>fabids</taxon>
        <taxon>Rosales</taxon>
        <taxon>Rosaceae</taxon>
        <taxon>Amygdaloideae</taxon>
        <taxon>Amygdaleae</taxon>
        <taxon>Prunus</taxon>
    </lineage>
</organism>
<dbReference type="EMBL" id="PJQY01000186">
    <property type="protein sequence ID" value="PQQ16572.1"/>
    <property type="molecule type" value="Genomic_DNA"/>
</dbReference>
<evidence type="ECO:0000313" key="1">
    <source>
        <dbReference type="EMBL" id="PQQ16572.1"/>
    </source>
</evidence>